<dbReference type="AlphaFoldDB" id="M6VDK4"/>
<protein>
    <recommendedName>
        <fullName evidence="5">5-formyltetrahydrofolate cyclo-ligase</fullName>
        <ecNumber evidence="5">6.3.3.2</ecNumber>
    </recommendedName>
</protein>
<dbReference type="Pfam" id="PF01812">
    <property type="entry name" value="5-FTHF_cyc-lig"/>
    <property type="match status" value="1"/>
</dbReference>
<dbReference type="PANTHER" id="PTHR23407">
    <property type="entry name" value="ATPASE INHIBITOR/5-FORMYLTETRAHYDROFOLATE CYCLO-LIGASE"/>
    <property type="match status" value="1"/>
</dbReference>
<comment type="caution">
    <text evidence="6">The sequence shown here is derived from an EMBL/GenBank/DDBJ whole genome shotgun (WGS) entry which is preliminary data.</text>
</comment>
<dbReference type="GO" id="GO:0046872">
    <property type="term" value="F:metal ion binding"/>
    <property type="evidence" value="ECO:0007669"/>
    <property type="project" value="UniProtKB-KW"/>
</dbReference>
<organism evidence="6 7">
    <name type="scientific">Leptospira noguchii</name>
    <dbReference type="NCBI Taxonomy" id="28182"/>
    <lineage>
        <taxon>Bacteria</taxon>
        <taxon>Pseudomonadati</taxon>
        <taxon>Spirochaetota</taxon>
        <taxon>Spirochaetia</taxon>
        <taxon>Leptospirales</taxon>
        <taxon>Leptospiraceae</taxon>
        <taxon>Leptospira</taxon>
    </lineage>
</organism>
<dbReference type="STRING" id="28182.GCA_001568325_00370"/>
<evidence type="ECO:0000313" key="6">
    <source>
        <dbReference type="EMBL" id="EMO54955.1"/>
    </source>
</evidence>
<dbReference type="SUPFAM" id="SSF100950">
    <property type="entry name" value="NagB/RpiA/CoA transferase-like"/>
    <property type="match status" value="1"/>
</dbReference>
<evidence type="ECO:0000256" key="5">
    <source>
        <dbReference type="RuleBase" id="RU361279"/>
    </source>
</evidence>
<keyword evidence="5" id="KW-0479">Metal-binding</keyword>
<feature type="binding site" evidence="4">
    <location>
        <begin position="132"/>
        <end position="140"/>
    </location>
    <ligand>
        <name>ATP</name>
        <dbReference type="ChEBI" id="CHEBI:30616"/>
    </ligand>
</feature>
<dbReference type="GO" id="GO:0005524">
    <property type="term" value="F:ATP binding"/>
    <property type="evidence" value="ECO:0007669"/>
    <property type="project" value="UniProtKB-KW"/>
</dbReference>
<evidence type="ECO:0000256" key="4">
    <source>
        <dbReference type="PIRSR" id="PIRSR006806-1"/>
    </source>
</evidence>
<comment type="catalytic activity">
    <reaction evidence="5">
        <text>(6S)-5-formyl-5,6,7,8-tetrahydrofolate + ATP = (6R)-5,10-methenyltetrahydrofolate + ADP + phosphate</text>
        <dbReference type="Rhea" id="RHEA:10488"/>
        <dbReference type="ChEBI" id="CHEBI:30616"/>
        <dbReference type="ChEBI" id="CHEBI:43474"/>
        <dbReference type="ChEBI" id="CHEBI:57455"/>
        <dbReference type="ChEBI" id="CHEBI:57457"/>
        <dbReference type="ChEBI" id="CHEBI:456216"/>
        <dbReference type="EC" id="6.3.3.2"/>
    </reaction>
</comment>
<evidence type="ECO:0000256" key="1">
    <source>
        <dbReference type="ARBA" id="ARBA00010638"/>
    </source>
</evidence>
<dbReference type="PANTHER" id="PTHR23407:SF1">
    <property type="entry name" value="5-FORMYLTETRAHYDROFOLATE CYCLO-LIGASE"/>
    <property type="match status" value="1"/>
</dbReference>
<comment type="cofactor">
    <cofactor evidence="5">
        <name>Mg(2+)</name>
        <dbReference type="ChEBI" id="CHEBI:18420"/>
    </cofactor>
</comment>
<dbReference type="InterPro" id="IPR024185">
    <property type="entry name" value="FTHF_cligase-like_sf"/>
</dbReference>
<gene>
    <name evidence="6" type="ORF">LEP1GSC172_3506</name>
</gene>
<evidence type="ECO:0000256" key="3">
    <source>
        <dbReference type="ARBA" id="ARBA00022840"/>
    </source>
</evidence>
<keyword evidence="2 4" id="KW-0547">Nucleotide-binding</keyword>
<dbReference type="InterPro" id="IPR037171">
    <property type="entry name" value="NagB/RpiA_transferase-like"/>
</dbReference>
<sequence>MIFLLFEKESSLKLQSRNALRTLLTLLEEREKKDLSILGFLKEITFHARKIIAYSPDKWEVKVDPKVLGWDHSGKEIYFPKIQGEKLEFILPEAWESGPFGILEPKGTKTLNFKDAEWIIVPALGYDQFGYRLGRGGGFYDRTLCEMDSAKLIGLTYEELFPASFAKEDHDIRVGQVVTEKKIYQIV</sequence>
<keyword evidence="6" id="KW-0436">Ligase</keyword>
<dbReference type="NCBIfam" id="TIGR02727">
    <property type="entry name" value="MTHFS_bact"/>
    <property type="match status" value="1"/>
</dbReference>
<name>M6VDK4_9LEPT</name>
<dbReference type="GO" id="GO:0030272">
    <property type="term" value="F:5-formyltetrahydrofolate cyclo-ligase activity"/>
    <property type="evidence" value="ECO:0007669"/>
    <property type="project" value="UniProtKB-EC"/>
</dbReference>
<feature type="binding site" evidence="4">
    <location>
        <position position="60"/>
    </location>
    <ligand>
        <name>substrate</name>
    </ligand>
</feature>
<dbReference type="GO" id="GO:0035999">
    <property type="term" value="P:tetrahydrofolate interconversion"/>
    <property type="evidence" value="ECO:0007669"/>
    <property type="project" value="TreeGrafter"/>
</dbReference>
<evidence type="ECO:0000313" key="7">
    <source>
        <dbReference type="Proteomes" id="UP000012112"/>
    </source>
</evidence>
<dbReference type="Gene3D" id="3.40.50.10420">
    <property type="entry name" value="NagB/RpiA/CoA transferase-like"/>
    <property type="match status" value="1"/>
</dbReference>
<dbReference type="GO" id="GO:0009396">
    <property type="term" value="P:folic acid-containing compound biosynthetic process"/>
    <property type="evidence" value="ECO:0007669"/>
    <property type="project" value="TreeGrafter"/>
</dbReference>
<proteinExistence type="inferred from homology"/>
<dbReference type="Proteomes" id="UP000012112">
    <property type="component" value="Unassembled WGS sequence"/>
</dbReference>
<reference evidence="6 7" key="1">
    <citation type="submission" date="2013-01" db="EMBL/GenBank/DDBJ databases">
        <authorList>
            <person name="Harkins D.M."/>
            <person name="Durkin A.S."/>
            <person name="Brinkac L.M."/>
            <person name="Haft D.H."/>
            <person name="Selengut J.D."/>
            <person name="Sanka R."/>
            <person name="DePew J."/>
            <person name="Purushe J."/>
            <person name="Matthias M.A."/>
            <person name="Vinetz J.M."/>
            <person name="Sutton G.G."/>
            <person name="Nierman W.C."/>
            <person name="Fouts D.E."/>
        </authorList>
    </citation>
    <scope>NUCLEOTIDE SEQUENCE [LARGE SCALE GENOMIC DNA]</scope>
    <source>
        <strain evidence="6 7">HAI1536</strain>
    </source>
</reference>
<evidence type="ECO:0000256" key="2">
    <source>
        <dbReference type="ARBA" id="ARBA00022741"/>
    </source>
</evidence>
<keyword evidence="5" id="KW-0460">Magnesium</keyword>
<accession>M6VDK4</accession>
<dbReference type="EMBL" id="AKWD02000019">
    <property type="protein sequence ID" value="EMO54955.1"/>
    <property type="molecule type" value="Genomic_DNA"/>
</dbReference>
<dbReference type="InterPro" id="IPR002698">
    <property type="entry name" value="FTHF_cligase"/>
</dbReference>
<keyword evidence="3 4" id="KW-0067">ATP-binding</keyword>
<dbReference type="EC" id="6.3.3.2" evidence="5"/>
<dbReference type="PIRSF" id="PIRSF006806">
    <property type="entry name" value="FTHF_cligase"/>
    <property type="match status" value="1"/>
</dbReference>
<comment type="similarity">
    <text evidence="1 5">Belongs to the 5-formyltetrahydrofolate cyclo-ligase family.</text>
</comment>